<reference evidence="2 3" key="1">
    <citation type="submission" date="2021-02" db="EMBL/GenBank/DDBJ databases">
        <title>Nitrogen-fixing ability and nitrogen fixation related genes of thermophilic fermentative bacteria in the genus Caldicellulosiruptor.</title>
        <authorList>
            <person name="Chen Y."/>
            <person name="Nishihara A."/>
            <person name="Haruta S."/>
        </authorList>
    </citation>
    <scope>NUCLEOTIDE SEQUENCE [LARGE SCALE GENOMIC DNA]</scope>
    <source>
        <strain evidence="2 3">YA01</strain>
    </source>
</reference>
<dbReference type="EMBL" id="AP024480">
    <property type="protein sequence ID" value="BCS81269.1"/>
    <property type="molecule type" value="Genomic_DNA"/>
</dbReference>
<keyword evidence="1" id="KW-0812">Transmembrane</keyword>
<feature type="transmembrane region" description="Helical" evidence="1">
    <location>
        <begin position="5"/>
        <end position="24"/>
    </location>
</feature>
<dbReference type="RefSeq" id="WP_207182663.1">
    <property type="nucleotide sequence ID" value="NZ_AP024480.1"/>
</dbReference>
<evidence type="ECO:0000313" key="2">
    <source>
        <dbReference type="EMBL" id="BCS81269.1"/>
    </source>
</evidence>
<gene>
    <name evidence="2" type="ORF">CaldiYA01_12290</name>
</gene>
<keyword evidence="1" id="KW-0472">Membrane</keyword>
<keyword evidence="1" id="KW-1133">Transmembrane helix</keyword>
<sequence>MKRRLVRILFTLLTVYIILSIFIIKNTDKYVYIYHEPSNLSNRYGKSEYSIIIQNIKVSLEKATKEKFYITYSQVTGNQSYFGLTLILENLEKKKINKAAFEYIYIEDANTKQKFYPIPYFEIENFPQDQPIWYKAKFYAKFHLLPHNISEINIYFKFEGKLFILKNVDIR</sequence>
<keyword evidence="3" id="KW-1185">Reference proteome</keyword>
<evidence type="ECO:0008006" key="4">
    <source>
        <dbReference type="Google" id="ProtNLM"/>
    </source>
</evidence>
<proteinExistence type="predicted"/>
<accession>A0ABM7NMB9</accession>
<organism evidence="2 3">
    <name type="scientific">Caldicellulosiruptor diazotrophicus</name>
    <dbReference type="NCBI Taxonomy" id="2806205"/>
    <lineage>
        <taxon>Bacteria</taxon>
        <taxon>Bacillati</taxon>
        <taxon>Bacillota</taxon>
        <taxon>Bacillota incertae sedis</taxon>
        <taxon>Caldicellulosiruptorales</taxon>
        <taxon>Caldicellulosiruptoraceae</taxon>
        <taxon>Caldicellulosiruptor</taxon>
    </lineage>
</organism>
<evidence type="ECO:0000313" key="3">
    <source>
        <dbReference type="Proteomes" id="UP000663623"/>
    </source>
</evidence>
<name>A0ABM7NMB9_9FIRM</name>
<evidence type="ECO:0000256" key="1">
    <source>
        <dbReference type="SAM" id="Phobius"/>
    </source>
</evidence>
<dbReference type="Proteomes" id="UP000663623">
    <property type="component" value="Chromosome"/>
</dbReference>
<protein>
    <recommendedName>
        <fullName evidence="4">DUF4352 domain-containing protein</fullName>
    </recommendedName>
</protein>